<reference evidence="2" key="1">
    <citation type="submission" date="2016-11" db="UniProtKB">
        <authorList>
            <consortium name="WormBaseParasite"/>
        </authorList>
    </citation>
    <scope>IDENTIFICATION</scope>
</reference>
<dbReference type="AlphaFoldDB" id="A0A1I8APC4"/>
<keyword evidence="1" id="KW-1185">Reference proteome</keyword>
<name>A0A1I8APC4_9BILA</name>
<dbReference type="WBParaSite" id="L893_g7793.t1">
    <property type="protein sequence ID" value="L893_g7793.t1"/>
    <property type="gene ID" value="L893_g7793"/>
</dbReference>
<proteinExistence type="predicted"/>
<evidence type="ECO:0000313" key="2">
    <source>
        <dbReference type="WBParaSite" id="L893_g7793.t1"/>
    </source>
</evidence>
<evidence type="ECO:0000313" key="1">
    <source>
        <dbReference type="Proteomes" id="UP000095287"/>
    </source>
</evidence>
<dbReference type="Proteomes" id="UP000095287">
    <property type="component" value="Unplaced"/>
</dbReference>
<protein>
    <submittedName>
        <fullName evidence="2">Outer membrane lipoprotein</fullName>
    </submittedName>
</protein>
<accession>A0A1I8APC4</accession>
<organism evidence="1 2">
    <name type="scientific">Steinernema glaseri</name>
    <dbReference type="NCBI Taxonomy" id="37863"/>
    <lineage>
        <taxon>Eukaryota</taxon>
        <taxon>Metazoa</taxon>
        <taxon>Ecdysozoa</taxon>
        <taxon>Nematoda</taxon>
        <taxon>Chromadorea</taxon>
        <taxon>Rhabditida</taxon>
        <taxon>Tylenchina</taxon>
        <taxon>Panagrolaimomorpha</taxon>
        <taxon>Strongyloidoidea</taxon>
        <taxon>Steinernematidae</taxon>
        <taxon>Steinernema</taxon>
    </lineage>
</organism>
<sequence length="89" mass="9696">METSKLAAITAQEGYEGVFSWKMEKNTEQTDRYKMALEKAPGSGSLSVRAEKTITSPGALTHQKQLNRIALSLGERVVANEEGVRISVA</sequence>